<reference evidence="3 4" key="1">
    <citation type="submission" date="2022-04" db="EMBL/GenBank/DDBJ databases">
        <title>Positive selection, recombination, and allopatry shape intraspecific diversity of widespread and dominant cyanobacteria.</title>
        <authorList>
            <person name="Wei J."/>
            <person name="Shu W."/>
            <person name="Hu C."/>
        </authorList>
    </citation>
    <scope>NUCLEOTIDE SEQUENCE [LARGE SCALE GENOMIC DNA]</scope>
    <source>
        <strain evidence="3 4">GB2-A4</strain>
    </source>
</reference>
<dbReference type="PROSITE" id="PS50076">
    <property type="entry name" value="DNAJ_2"/>
    <property type="match status" value="1"/>
</dbReference>
<evidence type="ECO:0000256" key="1">
    <source>
        <dbReference type="PROSITE-ProRule" id="PRU00339"/>
    </source>
</evidence>
<dbReference type="Pfam" id="PF13414">
    <property type="entry name" value="TPR_11"/>
    <property type="match status" value="1"/>
</dbReference>
<name>A0ABV0J4V2_9CYAN</name>
<organism evidence="3 4">
    <name type="scientific">Trichocoleus desertorum GB2-A4</name>
    <dbReference type="NCBI Taxonomy" id="2933944"/>
    <lineage>
        <taxon>Bacteria</taxon>
        <taxon>Bacillati</taxon>
        <taxon>Cyanobacteriota</taxon>
        <taxon>Cyanophyceae</taxon>
        <taxon>Leptolyngbyales</taxon>
        <taxon>Trichocoleusaceae</taxon>
        <taxon>Trichocoleus</taxon>
    </lineage>
</organism>
<dbReference type="EMBL" id="JAMPKM010000003">
    <property type="protein sequence ID" value="MEP0816805.1"/>
    <property type="molecule type" value="Genomic_DNA"/>
</dbReference>
<dbReference type="SMART" id="SM00271">
    <property type="entry name" value="DnaJ"/>
    <property type="match status" value="1"/>
</dbReference>
<dbReference type="CDD" id="cd06257">
    <property type="entry name" value="DnaJ"/>
    <property type="match status" value="1"/>
</dbReference>
<keyword evidence="4" id="KW-1185">Reference proteome</keyword>
<dbReference type="Gene3D" id="1.25.40.10">
    <property type="entry name" value="Tetratricopeptide repeat domain"/>
    <property type="match status" value="1"/>
</dbReference>
<evidence type="ECO:0000259" key="2">
    <source>
        <dbReference type="PROSITE" id="PS50076"/>
    </source>
</evidence>
<dbReference type="InterPro" id="IPR019734">
    <property type="entry name" value="TPR_rpt"/>
</dbReference>
<dbReference type="SMART" id="SM00028">
    <property type="entry name" value="TPR"/>
    <property type="match status" value="2"/>
</dbReference>
<dbReference type="Pfam" id="PF00226">
    <property type="entry name" value="DnaJ"/>
    <property type="match status" value="1"/>
</dbReference>
<dbReference type="InterPro" id="IPR001623">
    <property type="entry name" value="DnaJ_domain"/>
</dbReference>
<proteinExistence type="predicted"/>
<protein>
    <submittedName>
        <fullName evidence="3">J domain-containing protein</fullName>
    </submittedName>
</protein>
<comment type="caution">
    <text evidence="3">The sequence shown here is derived from an EMBL/GenBank/DDBJ whole genome shotgun (WGS) entry which is preliminary data.</text>
</comment>
<dbReference type="PROSITE" id="PS50005">
    <property type="entry name" value="TPR"/>
    <property type="match status" value="2"/>
</dbReference>
<feature type="domain" description="J" evidence="2">
    <location>
        <begin position="16"/>
        <end position="85"/>
    </location>
</feature>
<keyword evidence="1" id="KW-0802">TPR repeat</keyword>
<dbReference type="SUPFAM" id="SSF46565">
    <property type="entry name" value="Chaperone J-domain"/>
    <property type="match status" value="1"/>
</dbReference>
<sequence>MPQTSFSADWLQKFSDPYAILGISVAADDSRVLKRYRNIAKVLHPDSFGATESETKQLASQIFARLVNPAYQKLKQEKDRTESLGLLRFQVRRLKREGAIAPKTKLAQQLSQLSLKDAEVFYEQAIAELGATQFQPIERFASVTQQLLELNLVYLQLKLDDVILREKRTGLVSSAPAQTIEFAPASPQEALATDYAYQHAKRAKEYLKKENLAQAVQELRDAIKIEPTQGEYHALLGFAYFKQNLSGMATVHFRQALKLNPKEPLALHYAAKLNLNLEDKVRPTQTTKKSGLFGLFGAKKP</sequence>
<feature type="repeat" description="TPR" evidence="1">
    <location>
        <begin position="196"/>
        <end position="229"/>
    </location>
</feature>
<dbReference type="InterPro" id="IPR036869">
    <property type="entry name" value="J_dom_sf"/>
</dbReference>
<evidence type="ECO:0000313" key="4">
    <source>
        <dbReference type="Proteomes" id="UP001464891"/>
    </source>
</evidence>
<dbReference type="RefSeq" id="WP_190438909.1">
    <property type="nucleotide sequence ID" value="NZ_JAMPKM010000003.1"/>
</dbReference>
<dbReference type="SUPFAM" id="SSF48452">
    <property type="entry name" value="TPR-like"/>
    <property type="match status" value="1"/>
</dbReference>
<accession>A0ABV0J4V2</accession>
<gene>
    <name evidence="3" type="ORF">NC998_06825</name>
</gene>
<feature type="repeat" description="TPR" evidence="1">
    <location>
        <begin position="230"/>
        <end position="263"/>
    </location>
</feature>
<dbReference type="Proteomes" id="UP001464891">
    <property type="component" value="Unassembled WGS sequence"/>
</dbReference>
<dbReference type="Gene3D" id="1.10.287.110">
    <property type="entry name" value="DnaJ domain"/>
    <property type="match status" value="1"/>
</dbReference>
<dbReference type="InterPro" id="IPR011990">
    <property type="entry name" value="TPR-like_helical_dom_sf"/>
</dbReference>
<evidence type="ECO:0000313" key="3">
    <source>
        <dbReference type="EMBL" id="MEP0816805.1"/>
    </source>
</evidence>